<proteinExistence type="predicted"/>
<dbReference type="EMBL" id="DUZY01000001">
    <property type="protein sequence ID" value="DAD21529.1"/>
    <property type="molecule type" value="Genomic_DNA"/>
</dbReference>
<gene>
    <name evidence="2" type="ORF">HUJ06_022992</name>
</gene>
<comment type="caution">
    <text evidence="2">The sequence shown here is derived from an EMBL/GenBank/DDBJ whole genome shotgun (WGS) entry which is preliminary data.</text>
</comment>
<keyword evidence="1" id="KW-1133">Transmembrane helix</keyword>
<sequence length="43" mass="4939">MTSTMVHEPSTVTAATSDQQYNGIFFLYGLLWIFVIVLQKCHF</sequence>
<dbReference type="Proteomes" id="UP000607653">
    <property type="component" value="Unassembled WGS sequence"/>
</dbReference>
<evidence type="ECO:0000256" key="1">
    <source>
        <dbReference type="SAM" id="Phobius"/>
    </source>
</evidence>
<evidence type="ECO:0000313" key="3">
    <source>
        <dbReference type="Proteomes" id="UP000607653"/>
    </source>
</evidence>
<protein>
    <submittedName>
        <fullName evidence="2">Uncharacterized protein</fullName>
    </submittedName>
</protein>
<evidence type="ECO:0000313" key="2">
    <source>
        <dbReference type="EMBL" id="DAD21529.1"/>
    </source>
</evidence>
<feature type="transmembrane region" description="Helical" evidence="1">
    <location>
        <begin position="20"/>
        <end position="38"/>
    </location>
</feature>
<dbReference type="AlphaFoldDB" id="A0A822XQZ7"/>
<organism evidence="2 3">
    <name type="scientific">Nelumbo nucifera</name>
    <name type="common">Sacred lotus</name>
    <dbReference type="NCBI Taxonomy" id="4432"/>
    <lineage>
        <taxon>Eukaryota</taxon>
        <taxon>Viridiplantae</taxon>
        <taxon>Streptophyta</taxon>
        <taxon>Embryophyta</taxon>
        <taxon>Tracheophyta</taxon>
        <taxon>Spermatophyta</taxon>
        <taxon>Magnoliopsida</taxon>
        <taxon>Proteales</taxon>
        <taxon>Nelumbonaceae</taxon>
        <taxon>Nelumbo</taxon>
    </lineage>
</organism>
<accession>A0A822XQZ7</accession>
<keyword evidence="3" id="KW-1185">Reference proteome</keyword>
<name>A0A822XQZ7_NELNU</name>
<reference evidence="2 3" key="1">
    <citation type="journal article" date="2020" name="Mol. Biol. Evol.">
        <title>Distinct Expression and Methylation Patterns for Genes with Different Fates following a Single Whole-Genome Duplication in Flowering Plants.</title>
        <authorList>
            <person name="Shi T."/>
            <person name="Rahmani R.S."/>
            <person name="Gugger P.F."/>
            <person name="Wang M."/>
            <person name="Li H."/>
            <person name="Zhang Y."/>
            <person name="Li Z."/>
            <person name="Wang Q."/>
            <person name="Van de Peer Y."/>
            <person name="Marchal K."/>
            <person name="Chen J."/>
        </authorList>
    </citation>
    <scope>NUCLEOTIDE SEQUENCE [LARGE SCALE GENOMIC DNA]</scope>
    <source>
        <tissue evidence="2">Leaf</tissue>
    </source>
</reference>
<keyword evidence="1" id="KW-0472">Membrane</keyword>
<keyword evidence="1" id="KW-0812">Transmembrane</keyword>